<gene>
    <name evidence="3" type="ORF">WAE96_17215</name>
</gene>
<dbReference type="Pfam" id="PF04820">
    <property type="entry name" value="Trp_halogenase"/>
    <property type="match status" value="2"/>
</dbReference>
<dbReference type="Gene3D" id="3.50.50.60">
    <property type="entry name" value="FAD/NAD(P)-binding domain"/>
    <property type="match status" value="1"/>
</dbReference>
<keyword evidence="2" id="KW-0503">Monooxygenase</keyword>
<protein>
    <submittedName>
        <fullName evidence="3">Tryptophan 7-halogenase</fullName>
    </submittedName>
</protein>
<dbReference type="InterPro" id="IPR036188">
    <property type="entry name" value="FAD/NAD-bd_sf"/>
</dbReference>
<name>A0ABU8EWR5_9GAMM</name>
<dbReference type="RefSeq" id="WP_336436400.1">
    <property type="nucleotide sequence ID" value="NZ_JBAWKS010000002.1"/>
</dbReference>
<evidence type="ECO:0000313" key="4">
    <source>
        <dbReference type="Proteomes" id="UP001382455"/>
    </source>
</evidence>
<dbReference type="PANTHER" id="PTHR43747">
    <property type="entry name" value="FAD-BINDING PROTEIN"/>
    <property type="match status" value="1"/>
</dbReference>
<comment type="caution">
    <text evidence="3">The sequence shown here is derived from an EMBL/GenBank/DDBJ whole genome shotgun (WGS) entry which is preliminary data.</text>
</comment>
<sequence length="376" mass="41098">MAQPIIQIGIIGGGPAGSATALALAKEFTLSNKRVNIILICAPQATAPSIGETIPPAASFYLRELDAEHILTSSKHLVCPGSKSRWADEVTGYNDFFISPVGKGFHLDRKHFDSDLIALCKTRGITVFANTKVSTIDSSKKGYVLHCDNHTTSIACDFLIDATGQHQVAAKSLNISNNVFDSVISACAFFELEHTSASTTHTLVASDPNGWWYGAVLPNNRAIISLCTDATELKTQKLTCYENWLNCLKANNWFFQQCTTFLQDKTKTPVKLYAKAAPSAILSNVIGHNWLAVGDAASSYDSISSAGITKSLKHAGVAAKAVKKWLEAPQKDSLEDYQSLVFNDFNAFISLHQQHYQQGAHKYPNAKFWQRRLLAN</sequence>
<dbReference type="Gene3D" id="3.30.9.100">
    <property type="match status" value="1"/>
</dbReference>
<organism evidence="3 4">
    <name type="scientific">Pseudoalteromonas spongiae</name>
    <dbReference type="NCBI Taxonomy" id="298657"/>
    <lineage>
        <taxon>Bacteria</taxon>
        <taxon>Pseudomonadati</taxon>
        <taxon>Pseudomonadota</taxon>
        <taxon>Gammaproteobacteria</taxon>
        <taxon>Alteromonadales</taxon>
        <taxon>Pseudoalteromonadaceae</taxon>
        <taxon>Pseudoalteromonas</taxon>
    </lineage>
</organism>
<evidence type="ECO:0000256" key="2">
    <source>
        <dbReference type="ARBA" id="ARBA00023033"/>
    </source>
</evidence>
<accession>A0ABU8EWR5</accession>
<dbReference type="PANTHER" id="PTHR43747:SF5">
    <property type="entry name" value="FAD-BINDING DOMAIN-CONTAINING PROTEIN"/>
    <property type="match status" value="1"/>
</dbReference>
<reference evidence="3 4" key="1">
    <citation type="submission" date="2023-12" db="EMBL/GenBank/DDBJ databases">
        <title>Friends and Foes: Symbiotic and Algicidal bacterial influence on Karenia brevis blooms.</title>
        <authorList>
            <person name="Fei C."/>
            <person name="Mohamed A.R."/>
            <person name="Booker A."/>
            <person name="Arshad M."/>
            <person name="Klass S."/>
            <person name="Ahn S."/>
            <person name="Gilbert P.M."/>
            <person name="Heil C.A."/>
            <person name="Martinez J.M."/>
            <person name="Amin S.A."/>
        </authorList>
    </citation>
    <scope>NUCLEOTIDE SEQUENCE [LARGE SCALE GENOMIC DNA]</scope>
    <source>
        <strain evidence="3 4">CE15</strain>
    </source>
</reference>
<dbReference type="InterPro" id="IPR050816">
    <property type="entry name" value="Flavin-dep_Halogenase_NPB"/>
</dbReference>
<evidence type="ECO:0000256" key="1">
    <source>
        <dbReference type="ARBA" id="ARBA00023002"/>
    </source>
</evidence>
<keyword evidence="4" id="KW-1185">Reference proteome</keyword>
<dbReference type="EMBL" id="JBAWKS010000002">
    <property type="protein sequence ID" value="MEI4551419.1"/>
    <property type="molecule type" value="Genomic_DNA"/>
</dbReference>
<keyword evidence="1" id="KW-0560">Oxidoreductase</keyword>
<evidence type="ECO:0000313" key="3">
    <source>
        <dbReference type="EMBL" id="MEI4551419.1"/>
    </source>
</evidence>
<dbReference type="Proteomes" id="UP001382455">
    <property type="component" value="Unassembled WGS sequence"/>
</dbReference>
<dbReference type="InterPro" id="IPR006905">
    <property type="entry name" value="Flavin_halogenase"/>
</dbReference>
<proteinExistence type="predicted"/>
<dbReference type="SUPFAM" id="SSF51905">
    <property type="entry name" value="FAD/NAD(P)-binding domain"/>
    <property type="match status" value="1"/>
</dbReference>